<dbReference type="AlphaFoldDB" id="A0A1G8L9E3"/>
<keyword evidence="1" id="KW-0175">Coiled coil</keyword>
<evidence type="ECO:0000256" key="1">
    <source>
        <dbReference type="SAM" id="Coils"/>
    </source>
</evidence>
<sequence length="48" mass="5712">MTVSQKKSIVSIEKQIEELNTKLNNLKHKSEEKFEQLETDDFILEVYN</sequence>
<accession>A0A1G8L9E3</accession>
<dbReference type="EMBL" id="FNDU01000008">
    <property type="protein sequence ID" value="SDI52309.1"/>
    <property type="molecule type" value="Genomic_DNA"/>
</dbReference>
<dbReference type="STRING" id="930129.SAMN05216352_108209"/>
<protein>
    <submittedName>
        <fullName evidence="2">Uncharacterized protein</fullName>
    </submittedName>
</protein>
<gene>
    <name evidence="2" type="ORF">SAMN05216352_108209</name>
</gene>
<evidence type="ECO:0000313" key="2">
    <source>
        <dbReference type="EMBL" id="SDI52309.1"/>
    </source>
</evidence>
<proteinExistence type="predicted"/>
<feature type="coiled-coil region" evidence="1">
    <location>
        <begin position="9"/>
        <end position="40"/>
    </location>
</feature>
<dbReference type="Proteomes" id="UP000199017">
    <property type="component" value="Unassembled WGS sequence"/>
</dbReference>
<dbReference type="RefSeq" id="WP_170031447.1">
    <property type="nucleotide sequence ID" value="NZ_FNDU01000008.1"/>
</dbReference>
<evidence type="ECO:0000313" key="3">
    <source>
        <dbReference type="Proteomes" id="UP000199017"/>
    </source>
</evidence>
<organism evidence="2 3">
    <name type="scientific">Alteribacillus bidgolensis</name>
    <dbReference type="NCBI Taxonomy" id="930129"/>
    <lineage>
        <taxon>Bacteria</taxon>
        <taxon>Bacillati</taxon>
        <taxon>Bacillota</taxon>
        <taxon>Bacilli</taxon>
        <taxon>Bacillales</taxon>
        <taxon>Bacillaceae</taxon>
        <taxon>Alteribacillus</taxon>
    </lineage>
</organism>
<reference evidence="2 3" key="1">
    <citation type="submission" date="2016-10" db="EMBL/GenBank/DDBJ databases">
        <authorList>
            <person name="de Groot N.N."/>
        </authorList>
    </citation>
    <scope>NUCLEOTIDE SEQUENCE [LARGE SCALE GENOMIC DNA]</scope>
    <source>
        <strain evidence="3">P4B,CCM 7963,CECT 7998,DSM 25260,IBRC-M 10614,KCTC 13821</strain>
    </source>
</reference>
<name>A0A1G8L9E3_9BACI</name>
<keyword evidence="3" id="KW-1185">Reference proteome</keyword>